<protein>
    <submittedName>
        <fullName evidence="2">Uncharacterized protein</fullName>
    </submittedName>
</protein>
<reference evidence="2" key="1">
    <citation type="submission" date="2021-01" db="EMBL/GenBank/DDBJ databases">
        <authorList>
            <person name="Corre E."/>
            <person name="Pelletier E."/>
            <person name="Niang G."/>
            <person name="Scheremetjew M."/>
            <person name="Finn R."/>
            <person name="Kale V."/>
            <person name="Holt S."/>
            <person name="Cochrane G."/>
            <person name="Meng A."/>
            <person name="Brown T."/>
            <person name="Cohen L."/>
        </authorList>
    </citation>
    <scope>NUCLEOTIDE SEQUENCE</scope>
    <source>
        <strain evidence="2">Grunow 1884</strain>
    </source>
</reference>
<dbReference type="EMBL" id="HBGO01013262">
    <property type="protein sequence ID" value="CAD9334049.1"/>
    <property type="molecule type" value="Transcribed_RNA"/>
</dbReference>
<evidence type="ECO:0000256" key="1">
    <source>
        <dbReference type="SAM" id="SignalP"/>
    </source>
</evidence>
<dbReference type="PANTHER" id="PTHR34543:SF1">
    <property type="entry name" value="PROTEIN ABA DEFICIENT 4, CHLOROPLASTIC"/>
    <property type="match status" value="1"/>
</dbReference>
<name>A0A7S2EGJ5_TRICV</name>
<organism evidence="2">
    <name type="scientific">Trieres chinensis</name>
    <name type="common">Marine centric diatom</name>
    <name type="synonym">Odontella sinensis</name>
    <dbReference type="NCBI Taxonomy" id="1514140"/>
    <lineage>
        <taxon>Eukaryota</taxon>
        <taxon>Sar</taxon>
        <taxon>Stramenopiles</taxon>
        <taxon>Ochrophyta</taxon>
        <taxon>Bacillariophyta</taxon>
        <taxon>Mediophyceae</taxon>
        <taxon>Biddulphiophycidae</taxon>
        <taxon>Eupodiscales</taxon>
        <taxon>Parodontellaceae</taxon>
        <taxon>Trieres</taxon>
    </lineage>
</organism>
<gene>
    <name evidence="2" type="ORF">OSIN01602_LOCUS7428</name>
</gene>
<dbReference type="PANTHER" id="PTHR34543">
    <property type="entry name" value="PROTEIN ABA DEFICIENT 4, CHLOROPLASTIC"/>
    <property type="match status" value="1"/>
</dbReference>
<accession>A0A7S2EGJ5</accession>
<feature type="signal peptide" evidence="1">
    <location>
        <begin position="1"/>
        <end position="16"/>
    </location>
</feature>
<dbReference type="Pfam" id="PF14108">
    <property type="entry name" value="ABA4-like"/>
    <property type="match status" value="1"/>
</dbReference>
<proteinExistence type="predicted"/>
<evidence type="ECO:0000313" key="2">
    <source>
        <dbReference type="EMBL" id="CAD9334049.1"/>
    </source>
</evidence>
<keyword evidence="1" id="KW-0732">Signal</keyword>
<feature type="chain" id="PRO_5031246578" evidence="1">
    <location>
        <begin position="17"/>
        <end position="223"/>
    </location>
</feature>
<dbReference type="InterPro" id="IPR025461">
    <property type="entry name" value="ABA4-like"/>
</dbReference>
<dbReference type="AlphaFoldDB" id="A0A7S2EGJ5"/>
<sequence length="223" mass="24063">MAPILLLAFLLGTANAFVSPGARAGYLVSPHHSRELVTSSDGRRLCRSIEISSSVARRLTAQDVIESGVSFDTFAPQFLWLLMIAAPSSTLTKRVMGPLQPILALACVHFAIVVTAAAQEGALSQVLIFTEVFDPSLSQLAGMQKLFAYPNFVAEEWPHVLIWDLFVGRAIWLDGLERGINTRLALAFCNFIGPPGLLIHAATCVITKKGLPSMGFGDNVRAD</sequence>